<feature type="signal peptide" evidence="1">
    <location>
        <begin position="1"/>
        <end position="21"/>
    </location>
</feature>
<protein>
    <recommendedName>
        <fullName evidence="2">Peptidoglycan beta-N-acetylmuramidase NamZ N-terminal domain-containing protein</fullName>
    </recommendedName>
</protein>
<dbReference type="EMBL" id="MOXD01000006">
    <property type="protein sequence ID" value="OMQ22479.1"/>
    <property type="molecule type" value="Genomic_DNA"/>
</dbReference>
<dbReference type="InterPro" id="IPR008302">
    <property type="entry name" value="NamZ"/>
</dbReference>
<dbReference type="Pfam" id="PF07075">
    <property type="entry name" value="NamZ_N"/>
    <property type="match status" value="1"/>
</dbReference>
<evidence type="ECO:0000256" key="1">
    <source>
        <dbReference type="SAM" id="SignalP"/>
    </source>
</evidence>
<dbReference type="PIRSF" id="PIRSF016719">
    <property type="entry name" value="UCP016719"/>
    <property type="match status" value="1"/>
</dbReference>
<keyword evidence="4" id="KW-1185">Reference proteome</keyword>
<dbReference type="GO" id="GO:0033922">
    <property type="term" value="F:peptidoglycan beta-N-acetylmuramidase activity"/>
    <property type="evidence" value="ECO:0007669"/>
    <property type="project" value="InterPro"/>
</dbReference>
<dbReference type="Gene3D" id="3.40.50.12170">
    <property type="entry name" value="Uncharacterised protein PF07075, DUF1343"/>
    <property type="match status" value="1"/>
</dbReference>
<evidence type="ECO:0000259" key="2">
    <source>
        <dbReference type="Pfam" id="PF07075"/>
    </source>
</evidence>
<accession>A0A1S8CK50</accession>
<dbReference type="RefSeq" id="WP_076942690.1">
    <property type="nucleotide sequence ID" value="NZ_MOXD01000006.1"/>
</dbReference>
<dbReference type="OrthoDB" id="9801061at2"/>
<keyword evidence="1" id="KW-0732">Signal</keyword>
<name>A0A1S8CK50_9GAMM</name>
<gene>
    <name evidence="3" type="ORF">BMI79_13240</name>
</gene>
<reference evidence="3 4" key="1">
    <citation type="submission" date="2016-11" db="EMBL/GenBank/DDBJ databases">
        <title>Rahnella oryzae sp. nov., isolated from rice root.</title>
        <authorList>
            <person name="Zhang X.-X."/>
            <person name="Zhang J."/>
        </authorList>
    </citation>
    <scope>NUCLEOTIDE SEQUENCE [LARGE SCALE GENOMIC DNA]</scope>
    <source>
        <strain evidence="3 4">J11-6</strain>
    </source>
</reference>
<evidence type="ECO:0000313" key="3">
    <source>
        <dbReference type="EMBL" id="OMQ22479.1"/>
    </source>
</evidence>
<dbReference type="InterPro" id="IPR048502">
    <property type="entry name" value="NamZ_N"/>
</dbReference>
<dbReference type="PANTHER" id="PTHR42915">
    <property type="entry name" value="HYPOTHETICAL 460 KDA PROTEIN IN FEUA-SIGW INTERGENIC REGION [PRECURSOR]"/>
    <property type="match status" value="1"/>
</dbReference>
<comment type="caution">
    <text evidence="3">The sequence shown here is derived from an EMBL/GenBank/DDBJ whole genome shotgun (WGS) entry which is preliminary data.</text>
</comment>
<dbReference type="PANTHER" id="PTHR42915:SF1">
    <property type="entry name" value="PEPTIDOGLYCAN BETA-N-ACETYLMURAMIDASE NAMZ"/>
    <property type="match status" value="1"/>
</dbReference>
<sequence length="457" mass="51572">MKKILLTLLMSLFLLNGCNDSQTLSTPPENNAIVLGIDQPEVYGPLLSGKRVALMVNQSSIDSSGQHAIEKLIALQTKYNFTVTTLFSVEHGLRGNEEAGFGDKDYIDPATGLQVWSLYGSDANGKRLAHPSEEKLANVDVVIFDLQDVGVRFFTYTISMQWMMESIQAYGKEFMVFDRPNPNGDSIYGPLLEQDNVSNIGIAPVPMAHGLTSGEFARMIVGQGWLKGVDNADNRWDLFGLPEYRLPASQLHVIAMKNYTHATPYSLPKPPSPNLRTDMAIRMYPSLALFEATSVNMGRGSDYPHEQTGYPDNQFYINTEYQIDSGLTALGWPQGGQYVWGQSYRQEVTGVSPQQRKPSIQPFVQWWFNMEKYGYKTYVGYDQESQYLQNADRYYVIRPAWLAKLVGSKSFLEALKAASENNLTEEETIRQIEAVWETDLQAYKAMRQKYILYKDGV</sequence>
<feature type="domain" description="Peptidoglycan beta-N-acetylmuramidase NamZ N-terminal" evidence="2">
    <location>
        <begin position="52"/>
        <end position="277"/>
    </location>
</feature>
<dbReference type="STRING" id="2034155.BMI79_13240"/>
<organism evidence="3 4">
    <name type="scientific">Serratia oryzae</name>
    <dbReference type="NCBI Taxonomy" id="2034155"/>
    <lineage>
        <taxon>Bacteria</taxon>
        <taxon>Pseudomonadati</taxon>
        <taxon>Pseudomonadota</taxon>
        <taxon>Gammaproteobacteria</taxon>
        <taxon>Enterobacterales</taxon>
        <taxon>Yersiniaceae</taxon>
        <taxon>Serratia</taxon>
    </lineage>
</organism>
<dbReference type="Proteomes" id="UP000216021">
    <property type="component" value="Unassembled WGS sequence"/>
</dbReference>
<dbReference type="AlphaFoldDB" id="A0A1S8CK50"/>
<evidence type="ECO:0000313" key="4">
    <source>
        <dbReference type="Proteomes" id="UP000216021"/>
    </source>
</evidence>
<dbReference type="Gene3D" id="3.90.1150.140">
    <property type="match status" value="1"/>
</dbReference>
<feature type="chain" id="PRO_5010522684" description="Peptidoglycan beta-N-acetylmuramidase NamZ N-terminal domain-containing protein" evidence="1">
    <location>
        <begin position="22"/>
        <end position="457"/>
    </location>
</feature>
<proteinExistence type="predicted"/>